<dbReference type="FunFam" id="3.80.10.10:FF:000111">
    <property type="entry name" value="LRR receptor-like serine/threonine-protein kinase ERECTA"/>
    <property type="match status" value="1"/>
</dbReference>
<dbReference type="GO" id="GO:0005886">
    <property type="term" value="C:plasma membrane"/>
    <property type="evidence" value="ECO:0007669"/>
    <property type="project" value="UniProtKB-SubCell"/>
</dbReference>
<comment type="similarity">
    <text evidence="2">Belongs to the RLP family.</text>
</comment>
<evidence type="ECO:0000256" key="5">
    <source>
        <dbReference type="ARBA" id="ARBA00022692"/>
    </source>
</evidence>
<evidence type="ECO:0000313" key="15">
    <source>
        <dbReference type="EMBL" id="CAL0307104.1"/>
    </source>
</evidence>
<dbReference type="InterPro" id="IPR001611">
    <property type="entry name" value="Leu-rich_rpt"/>
</dbReference>
<feature type="domain" description="Leucine-rich repeat-containing N-terminal plant-type" evidence="14">
    <location>
        <begin position="30"/>
        <end position="68"/>
    </location>
</feature>
<comment type="caution">
    <text evidence="15">The sequence shown here is derived from an EMBL/GenBank/DDBJ whole genome shotgun (WGS) entry which is preliminary data.</text>
</comment>
<evidence type="ECO:0000256" key="7">
    <source>
        <dbReference type="ARBA" id="ARBA00022737"/>
    </source>
</evidence>
<evidence type="ECO:0000256" key="12">
    <source>
        <dbReference type="SAM" id="Phobius"/>
    </source>
</evidence>
<keyword evidence="16" id="KW-1185">Reference proteome</keyword>
<evidence type="ECO:0000313" key="16">
    <source>
        <dbReference type="Proteomes" id="UP001497480"/>
    </source>
</evidence>
<name>A0AAV1WCN4_LUPLU</name>
<proteinExistence type="inferred from homology"/>
<keyword evidence="11" id="KW-0325">Glycoprotein</keyword>
<organism evidence="15 16">
    <name type="scientific">Lupinus luteus</name>
    <name type="common">European yellow lupine</name>
    <dbReference type="NCBI Taxonomy" id="3873"/>
    <lineage>
        <taxon>Eukaryota</taxon>
        <taxon>Viridiplantae</taxon>
        <taxon>Streptophyta</taxon>
        <taxon>Embryophyta</taxon>
        <taxon>Tracheophyta</taxon>
        <taxon>Spermatophyta</taxon>
        <taxon>Magnoliopsida</taxon>
        <taxon>eudicotyledons</taxon>
        <taxon>Gunneridae</taxon>
        <taxon>Pentapetalae</taxon>
        <taxon>rosids</taxon>
        <taxon>fabids</taxon>
        <taxon>Fabales</taxon>
        <taxon>Fabaceae</taxon>
        <taxon>Papilionoideae</taxon>
        <taxon>50 kb inversion clade</taxon>
        <taxon>genistoids sensu lato</taxon>
        <taxon>core genistoids</taxon>
        <taxon>Genisteae</taxon>
        <taxon>Lupinus</taxon>
    </lineage>
</organism>
<feature type="chain" id="PRO_5043359718" description="Leucine-rich repeat-containing N-terminal plant-type domain-containing protein" evidence="13">
    <location>
        <begin position="31"/>
        <end position="787"/>
    </location>
</feature>
<feature type="transmembrane region" description="Helical" evidence="12">
    <location>
        <begin position="751"/>
        <end position="772"/>
    </location>
</feature>
<evidence type="ECO:0000256" key="11">
    <source>
        <dbReference type="ARBA" id="ARBA00023180"/>
    </source>
</evidence>
<keyword evidence="10" id="KW-0675">Receptor</keyword>
<dbReference type="SMART" id="SM00365">
    <property type="entry name" value="LRR_SD22"/>
    <property type="match status" value="3"/>
</dbReference>
<evidence type="ECO:0000256" key="10">
    <source>
        <dbReference type="ARBA" id="ARBA00023170"/>
    </source>
</evidence>
<evidence type="ECO:0000256" key="3">
    <source>
        <dbReference type="ARBA" id="ARBA00022475"/>
    </source>
</evidence>
<dbReference type="Pfam" id="PF00560">
    <property type="entry name" value="LRR_1"/>
    <property type="match status" value="8"/>
</dbReference>
<dbReference type="InterPro" id="IPR013210">
    <property type="entry name" value="LRR_N_plant-typ"/>
</dbReference>
<protein>
    <recommendedName>
        <fullName evidence="14">Leucine-rich repeat-containing N-terminal plant-type domain-containing protein</fullName>
    </recommendedName>
</protein>
<dbReference type="Gene3D" id="3.80.10.10">
    <property type="entry name" value="Ribonuclease Inhibitor"/>
    <property type="match status" value="2"/>
</dbReference>
<dbReference type="PROSITE" id="PS51450">
    <property type="entry name" value="LRR"/>
    <property type="match status" value="1"/>
</dbReference>
<keyword evidence="8 12" id="KW-1133">Transmembrane helix</keyword>
<dbReference type="Proteomes" id="UP001497480">
    <property type="component" value="Unassembled WGS sequence"/>
</dbReference>
<keyword evidence="9 12" id="KW-0472">Membrane</keyword>
<evidence type="ECO:0000256" key="4">
    <source>
        <dbReference type="ARBA" id="ARBA00022614"/>
    </source>
</evidence>
<dbReference type="SUPFAM" id="SSF52058">
    <property type="entry name" value="L domain-like"/>
    <property type="match status" value="3"/>
</dbReference>
<dbReference type="InterPro" id="IPR032675">
    <property type="entry name" value="LRR_dom_sf"/>
</dbReference>
<evidence type="ECO:0000256" key="2">
    <source>
        <dbReference type="ARBA" id="ARBA00009592"/>
    </source>
</evidence>
<dbReference type="FunFam" id="3.80.10.10:FF:000041">
    <property type="entry name" value="LRR receptor-like serine/threonine-protein kinase ERECTA"/>
    <property type="match status" value="2"/>
</dbReference>
<sequence length="787" mass="87403">MGLWLTLLSWNMGLLVIVLVSDGAIGCLEAEKVALLELKYVLNSLNGTILPSWNDDQSDCCEWERVICGNTTKTKQVTQLLLNNLRDSELINPYWSLNASYLIPFLQLQVLDLSWNYITELSTLSKLEVLDLGNNLLTGSLPESIGNLSTLKALSLSMNNLAEPLPSEGGICKLKKLQDLDLDHNKLPGQLPFCLKNLTSLRNDIRVIDLSYNGILDRFPNWLLKNNTRLEFFGLGNNYLTGPLELNCTSRYIDMNTLDVSHNPIKRDIPPCIGFVYPNLRVLNMSKSALEGIIPASMGDMGLLMILDLSANNLFGQIPKELVIGGKSLEFLKLSNNNFSGPILSTKANLGLLRVLRLDNNHFTGKISDVFMNSSLLRVLDLSNNHLNGELPGWIGSYQQLTSLVLSQNSLQGVLPLELCKLNRLTYLDLSKNNFTGTLPSCFDLLNLRYLHLQGNQFSGPMPIALANSSLLLTFDLMNNRFSGEIPSWIGTFSNLRVLLLKGNYLKGSIPIAICQLRHISILDLSHNNLSGNIPSCLNVVSSGLLDPLDNILFGEYFIMVPIKFPKYLSDNLIHVDEGIDIRGLVSDEEQDVEFMSKRRSESYKGNILYYMSGIDISCNMLTGPIPPQIGYLNSIHTLNLSNNNLSGSIPESFSNLRDVESLDISYNKLSGHIPSQLIELYSLALFSVAHNNLSGMTPESKYQFATFGPSSYEGNPLLCGPPLQGCTFGTATEPVIHSDVEEESNFKDNFLWSFAASFVIAFLSVIVICYFNPDLGSRTFPCMFFV</sequence>
<keyword evidence="7" id="KW-0677">Repeat</keyword>
<feature type="signal peptide" evidence="13">
    <location>
        <begin position="1"/>
        <end position="30"/>
    </location>
</feature>
<dbReference type="PANTHER" id="PTHR48062">
    <property type="entry name" value="RECEPTOR-LIKE PROTEIN 14"/>
    <property type="match status" value="1"/>
</dbReference>
<dbReference type="AlphaFoldDB" id="A0AAV1WCN4"/>
<comment type="subcellular location">
    <subcellularLocation>
        <location evidence="1">Cell membrane</location>
        <topology evidence="1">Single-pass type I membrane protein</topology>
    </subcellularLocation>
</comment>
<dbReference type="Pfam" id="PF08263">
    <property type="entry name" value="LRRNT_2"/>
    <property type="match status" value="1"/>
</dbReference>
<gene>
    <name evidence="15" type="ORF">LLUT_LOCUS8164</name>
</gene>
<dbReference type="SMART" id="SM00369">
    <property type="entry name" value="LRR_TYP"/>
    <property type="match status" value="8"/>
</dbReference>
<reference evidence="15 16" key="1">
    <citation type="submission" date="2024-03" db="EMBL/GenBank/DDBJ databases">
        <authorList>
            <person name="Martinez-Hernandez J."/>
        </authorList>
    </citation>
    <scope>NUCLEOTIDE SEQUENCE [LARGE SCALE GENOMIC DNA]</scope>
</reference>
<evidence type="ECO:0000256" key="13">
    <source>
        <dbReference type="SAM" id="SignalP"/>
    </source>
</evidence>
<evidence type="ECO:0000256" key="1">
    <source>
        <dbReference type="ARBA" id="ARBA00004251"/>
    </source>
</evidence>
<keyword evidence="3" id="KW-1003">Cell membrane</keyword>
<dbReference type="InterPro" id="IPR051502">
    <property type="entry name" value="RLP_Defense_Trigger"/>
</dbReference>
<dbReference type="PRINTS" id="PR00019">
    <property type="entry name" value="LEURICHRPT"/>
</dbReference>
<evidence type="ECO:0000256" key="9">
    <source>
        <dbReference type="ARBA" id="ARBA00023136"/>
    </source>
</evidence>
<evidence type="ECO:0000259" key="14">
    <source>
        <dbReference type="Pfam" id="PF08263"/>
    </source>
</evidence>
<dbReference type="Pfam" id="PF13855">
    <property type="entry name" value="LRR_8"/>
    <property type="match status" value="2"/>
</dbReference>
<dbReference type="EMBL" id="CAXHTB010000005">
    <property type="protein sequence ID" value="CAL0307104.1"/>
    <property type="molecule type" value="Genomic_DNA"/>
</dbReference>
<keyword evidence="5 12" id="KW-0812">Transmembrane</keyword>
<evidence type="ECO:0000256" key="6">
    <source>
        <dbReference type="ARBA" id="ARBA00022729"/>
    </source>
</evidence>
<dbReference type="PANTHER" id="PTHR48062:SF21">
    <property type="entry name" value="RECEPTOR-LIKE PROTEIN 12"/>
    <property type="match status" value="1"/>
</dbReference>
<dbReference type="FunFam" id="3.80.10.10:FF:000095">
    <property type="entry name" value="LRR receptor-like serine/threonine-protein kinase GSO1"/>
    <property type="match status" value="1"/>
</dbReference>
<keyword evidence="6 13" id="KW-0732">Signal</keyword>
<evidence type="ECO:0000256" key="8">
    <source>
        <dbReference type="ARBA" id="ARBA00022989"/>
    </source>
</evidence>
<dbReference type="InterPro" id="IPR003591">
    <property type="entry name" value="Leu-rich_rpt_typical-subtyp"/>
</dbReference>
<keyword evidence="4" id="KW-0433">Leucine-rich repeat</keyword>
<accession>A0AAV1WCN4</accession>